<evidence type="ECO:0000256" key="3">
    <source>
        <dbReference type="ARBA" id="ARBA00025786"/>
    </source>
</evidence>
<evidence type="ECO:0000256" key="6">
    <source>
        <dbReference type="ARBA" id="ARBA00047805"/>
    </source>
</evidence>
<evidence type="ECO:0000259" key="11">
    <source>
        <dbReference type="Pfam" id="PF00583"/>
    </source>
</evidence>
<comment type="catalytic activity">
    <reaction evidence="9">
        <text>N-terminal L-cysteinyl-[protein] + acetyl-CoA = N-terminal N(alpha)-acetyl-L-cysteinyl-[protein] + CoA + H(+)</text>
        <dbReference type="Rhea" id="RHEA:50512"/>
        <dbReference type="Rhea" id="RHEA-COMP:12707"/>
        <dbReference type="Rhea" id="RHEA-COMP:12708"/>
        <dbReference type="ChEBI" id="CHEBI:15378"/>
        <dbReference type="ChEBI" id="CHEBI:57287"/>
        <dbReference type="ChEBI" id="CHEBI:57288"/>
        <dbReference type="ChEBI" id="CHEBI:65250"/>
        <dbReference type="ChEBI" id="CHEBI:133372"/>
        <dbReference type="EC" id="2.3.1.255"/>
    </reaction>
</comment>
<dbReference type="Ensembl" id="ENSTMTT00000010943.1">
    <property type="protein sequence ID" value="ENSTMTP00000010586.1"/>
    <property type="gene ID" value="ENSTMTG00000007697.1"/>
</dbReference>
<reference evidence="12" key="1">
    <citation type="submission" date="2025-08" db="UniProtKB">
        <authorList>
            <consortium name="Ensembl"/>
        </authorList>
    </citation>
    <scope>IDENTIFICATION</scope>
</reference>
<dbReference type="Pfam" id="PF00583">
    <property type="entry name" value="Acetyltransf_1"/>
    <property type="match status" value="1"/>
</dbReference>
<keyword evidence="13" id="KW-1185">Reference proteome</keyword>
<comment type="catalytic activity">
    <reaction evidence="7">
        <text>N-terminal glycyl-[protein] + acetyl-CoA = N-terminal N(alpha)-acetylglycyl-[protein] + CoA + H(+)</text>
        <dbReference type="Rhea" id="RHEA:50496"/>
        <dbReference type="Rhea" id="RHEA-COMP:12666"/>
        <dbReference type="Rhea" id="RHEA-COMP:12700"/>
        <dbReference type="ChEBI" id="CHEBI:15378"/>
        <dbReference type="ChEBI" id="CHEBI:57287"/>
        <dbReference type="ChEBI" id="CHEBI:57288"/>
        <dbReference type="ChEBI" id="CHEBI:64723"/>
        <dbReference type="ChEBI" id="CHEBI:133369"/>
        <dbReference type="EC" id="2.3.1.255"/>
    </reaction>
</comment>
<evidence type="ECO:0000256" key="9">
    <source>
        <dbReference type="ARBA" id="ARBA00049266"/>
    </source>
</evidence>
<evidence type="ECO:0000256" key="2">
    <source>
        <dbReference type="ARBA" id="ARBA00023315"/>
    </source>
</evidence>
<dbReference type="GO" id="GO:0031415">
    <property type="term" value="C:NatA complex"/>
    <property type="evidence" value="ECO:0007669"/>
    <property type="project" value="InterPro"/>
</dbReference>
<name>A0A674IM91_9SAUR</name>
<dbReference type="GO" id="GO:1990189">
    <property type="term" value="F:protein N-terminal-serine acetyltransferase activity"/>
    <property type="evidence" value="ECO:0007669"/>
    <property type="project" value="TreeGrafter"/>
</dbReference>
<dbReference type="EC" id="2.3.1.255" evidence="4"/>
<evidence type="ECO:0000256" key="10">
    <source>
        <dbReference type="ARBA" id="ARBA00049434"/>
    </source>
</evidence>
<dbReference type="InterPro" id="IPR000182">
    <property type="entry name" value="GNAT_dom"/>
</dbReference>
<dbReference type="InterPro" id="IPR045047">
    <property type="entry name" value="Ard1-like"/>
</dbReference>
<keyword evidence="1" id="KW-0808">Transferase</keyword>
<dbReference type="AlphaFoldDB" id="A0A674IM91"/>
<evidence type="ECO:0000256" key="8">
    <source>
        <dbReference type="ARBA" id="ARBA00048236"/>
    </source>
</evidence>
<dbReference type="Proteomes" id="UP000472274">
    <property type="component" value="Unplaced"/>
</dbReference>
<evidence type="ECO:0000256" key="7">
    <source>
        <dbReference type="ARBA" id="ARBA00047954"/>
    </source>
</evidence>
<dbReference type="GeneTree" id="ENSGT00550000074803"/>
<dbReference type="InParanoid" id="A0A674IM91"/>
<protein>
    <recommendedName>
        <fullName evidence="4">N-terminal amino-acid N(alpha)-acetyltransferase NatA</fullName>
        <ecNumber evidence="4">2.3.1.255</ecNumber>
    </recommendedName>
</protein>
<comment type="similarity">
    <text evidence="3">Belongs to the acetyltransferase family. ARD1 subfamily.</text>
</comment>
<dbReference type="CDD" id="cd04301">
    <property type="entry name" value="NAT_SF"/>
    <property type="match status" value="1"/>
</dbReference>
<proteinExistence type="inferred from homology"/>
<sequence length="172" mass="18816">REEDPDDLPHGHITSLAVKRSHRRLGLAQKLMDQASRAMIENFNAKYVSLHVRKRSDFHTLALDKTSPRESPEATLRESGRWKQLTHQINSPQTERRTLTGVSIGQCSPSATDRPAGARGTSCLGSPSFSCPGEKSLRLGPARPPFSACPSGVSVCRCRESEGPSDVIVPLF</sequence>
<evidence type="ECO:0000256" key="4">
    <source>
        <dbReference type="ARBA" id="ARBA00026110"/>
    </source>
</evidence>
<comment type="catalytic activity">
    <reaction evidence="10">
        <text>N-terminal L-threonyl-[protein] + acetyl-CoA = N-terminal N(alpha)-acetyl-L-threonyl-[protein] + CoA + H(+)</text>
        <dbReference type="Rhea" id="RHEA:50516"/>
        <dbReference type="Rhea" id="RHEA-COMP:12709"/>
        <dbReference type="Rhea" id="RHEA-COMP:12710"/>
        <dbReference type="ChEBI" id="CHEBI:15378"/>
        <dbReference type="ChEBI" id="CHEBI:57287"/>
        <dbReference type="ChEBI" id="CHEBI:57288"/>
        <dbReference type="ChEBI" id="CHEBI:64739"/>
        <dbReference type="ChEBI" id="CHEBI:133375"/>
        <dbReference type="EC" id="2.3.1.255"/>
    </reaction>
</comment>
<dbReference type="InterPro" id="IPR016181">
    <property type="entry name" value="Acyl_CoA_acyltransferase"/>
</dbReference>
<accession>A0A674IM91</accession>
<comment type="catalytic activity">
    <reaction evidence="6">
        <text>N-terminal L-valyl-[protein] + acetyl-CoA = N-terminal N(alpha)-acetyl-L-valyl-[protein] + CoA + H(+)</text>
        <dbReference type="Rhea" id="RHEA:50508"/>
        <dbReference type="Rhea" id="RHEA-COMP:12705"/>
        <dbReference type="Rhea" id="RHEA-COMP:12706"/>
        <dbReference type="ChEBI" id="CHEBI:15378"/>
        <dbReference type="ChEBI" id="CHEBI:57287"/>
        <dbReference type="ChEBI" id="CHEBI:57288"/>
        <dbReference type="ChEBI" id="CHEBI:64741"/>
        <dbReference type="ChEBI" id="CHEBI:133371"/>
        <dbReference type="EC" id="2.3.1.255"/>
    </reaction>
</comment>
<feature type="domain" description="N-acetyltransferase" evidence="11">
    <location>
        <begin position="6"/>
        <end position="55"/>
    </location>
</feature>
<dbReference type="Gene3D" id="3.40.630.30">
    <property type="match status" value="1"/>
</dbReference>
<comment type="catalytic activity">
    <reaction evidence="8">
        <text>N-terminal L-alanyl-[protein] + acetyl-CoA = N-terminal N(alpha)-acetyl-L-alanyl-[protein] + CoA + H(+)</text>
        <dbReference type="Rhea" id="RHEA:50500"/>
        <dbReference type="Rhea" id="RHEA-COMP:12701"/>
        <dbReference type="Rhea" id="RHEA-COMP:12702"/>
        <dbReference type="ChEBI" id="CHEBI:15378"/>
        <dbReference type="ChEBI" id="CHEBI:57287"/>
        <dbReference type="ChEBI" id="CHEBI:57288"/>
        <dbReference type="ChEBI" id="CHEBI:64718"/>
        <dbReference type="ChEBI" id="CHEBI:83683"/>
        <dbReference type="EC" id="2.3.1.255"/>
    </reaction>
</comment>
<evidence type="ECO:0000313" key="13">
    <source>
        <dbReference type="Proteomes" id="UP000472274"/>
    </source>
</evidence>
<evidence type="ECO:0000313" key="12">
    <source>
        <dbReference type="Ensembl" id="ENSTMTP00000010586.1"/>
    </source>
</evidence>
<keyword evidence="2" id="KW-0012">Acyltransferase</keyword>
<dbReference type="GO" id="GO:1990190">
    <property type="term" value="F:protein-N-terminal-glutamate acetyltransferase activity"/>
    <property type="evidence" value="ECO:0007669"/>
    <property type="project" value="TreeGrafter"/>
</dbReference>
<evidence type="ECO:0000256" key="5">
    <source>
        <dbReference type="ARBA" id="ARBA00047491"/>
    </source>
</evidence>
<comment type="catalytic activity">
    <reaction evidence="5">
        <text>N-terminal L-seryl-[protein] + acetyl-CoA = N-terminal N(alpha)-acetyl-L-seryl-[protein] + CoA + H(+)</text>
        <dbReference type="Rhea" id="RHEA:50504"/>
        <dbReference type="Rhea" id="RHEA-COMP:12703"/>
        <dbReference type="Rhea" id="RHEA-COMP:12704"/>
        <dbReference type="ChEBI" id="CHEBI:15378"/>
        <dbReference type="ChEBI" id="CHEBI:57287"/>
        <dbReference type="ChEBI" id="CHEBI:57288"/>
        <dbReference type="ChEBI" id="CHEBI:64738"/>
        <dbReference type="ChEBI" id="CHEBI:83690"/>
        <dbReference type="EC" id="2.3.1.255"/>
    </reaction>
</comment>
<dbReference type="PANTHER" id="PTHR23091:SF4">
    <property type="entry name" value="N-TERMINAL AMINO-ACID N(ALPHA)-ACETYLTRANSFERASE NATA"/>
    <property type="match status" value="1"/>
</dbReference>
<dbReference type="SUPFAM" id="SSF55729">
    <property type="entry name" value="Acyl-CoA N-acyltransferases (Nat)"/>
    <property type="match status" value="1"/>
</dbReference>
<dbReference type="PANTHER" id="PTHR23091">
    <property type="entry name" value="N-TERMINAL ACETYLTRANSFERASE"/>
    <property type="match status" value="1"/>
</dbReference>
<evidence type="ECO:0000256" key="1">
    <source>
        <dbReference type="ARBA" id="ARBA00022679"/>
    </source>
</evidence>
<organism evidence="12 13">
    <name type="scientific">Terrapene triunguis</name>
    <name type="common">Three-toed box turtle</name>
    <dbReference type="NCBI Taxonomy" id="2587831"/>
    <lineage>
        <taxon>Eukaryota</taxon>
        <taxon>Metazoa</taxon>
        <taxon>Chordata</taxon>
        <taxon>Craniata</taxon>
        <taxon>Vertebrata</taxon>
        <taxon>Euteleostomi</taxon>
        <taxon>Archelosauria</taxon>
        <taxon>Testudinata</taxon>
        <taxon>Testudines</taxon>
        <taxon>Cryptodira</taxon>
        <taxon>Durocryptodira</taxon>
        <taxon>Testudinoidea</taxon>
        <taxon>Emydidae</taxon>
        <taxon>Terrapene</taxon>
    </lineage>
</organism>
<reference evidence="12" key="2">
    <citation type="submission" date="2025-09" db="UniProtKB">
        <authorList>
            <consortium name="Ensembl"/>
        </authorList>
    </citation>
    <scope>IDENTIFICATION</scope>
</reference>